<name>A0A9Q6Z4K3_MYROD</name>
<keyword evidence="1" id="KW-0778">Tellurium resistance</keyword>
<proteinExistence type="predicted"/>
<gene>
    <name evidence="3" type="ORF">I6I88_18615</name>
</gene>
<reference evidence="3 4" key="1">
    <citation type="submission" date="2021-01" db="EMBL/GenBank/DDBJ databases">
        <title>FDA dAtabase for Regulatory Grade micrObial Sequences (FDA-ARGOS): Supporting development and validation of Infectious Disease Dx tests.</title>
        <authorList>
            <person name="Sproer C."/>
            <person name="Gronow S."/>
            <person name="Severitt S."/>
            <person name="Schroder I."/>
            <person name="Tallon L."/>
            <person name="Sadzewicz L."/>
            <person name="Zhao X."/>
            <person name="Boylan J."/>
            <person name="Ott S."/>
            <person name="Bowen H."/>
            <person name="Vavikolanu K."/>
            <person name="Mehta A."/>
            <person name="Aluvathingal J."/>
            <person name="Nadendla S."/>
            <person name="Lowell S."/>
            <person name="Myers T."/>
            <person name="Yan Y."/>
            <person name="Sichtig H."/>
        </authorList>
    </citation>
    <scope>NUCLEOTIDE SEQUENCE [LARGE SCALE GENOMIC DNA]</scope>
    <source>
        <strain evidence="3 4">FDAARGOS_1131</strain>
    </source>
</reference>
<feature type="domain" description="TerD" evidence="2">
    <location>
        <begin position="1"/>
        <end position="212"/>
    </location>
</feature>
<organism evidence="3 4">
    <name type="scientific">Myroides odoratus</name>
    <name type="common">Flavobacterium odoratum</name>
    <dbReference type="NCBI Taxonomy" id="256"/>
    <lineage>
        <taxon>Bacteria</taxon>
        <taxon>Pseudomonadati</taxon>
        <taxon>Bacteroidota</taxon>
        <taxon>Flavobacteriia</taxon>
        <taxon>Flavobacteriales</taxon>
        <taxon>Flavobacteriaceae</taxon>
        <taxon>Myroides</taxon>
    </lineage>
</organism>
<dbReference type="Proteomes" id="UP000596202">
    <property type="component" value="Chromosome"/>
</dbReference>
<evidence type="ECO:0000256" key="1">
    <source>
        <dbReference type="ARBA" id="ARBA00022686"/>
    </source>
</evidence>
<dbReference type="AlphaFoldDB" id="A0A9Q6Z4K3"/>
<evidence type="ECO:0000313" key="4">
    <source>
        <dbReference type="Proteomes" id="UP000596202"/>
    </source>
</evidence>
<dbReference type="GeneID" id="93529705"/>
<evidence type="ECO:0000313" key="3">
    <source>
        <dbReference type="EMBL" id="QQU00146.1"/>
    </source>
</evidence>
<evidence type="ECO:0000259" key="2">
    <source>
        <dbReference type="Pfam" id="PF02342"/>
    </source>
</evidence>
<dbReference type="GO" id="GO:0046690">
    <property type="term" value="P:response to tellurium ion"/>
    <property type="evidence" value="ECO:0007669"/>
    <property type="project" value="UniProtKB-KW"/>
</dbReference>
<dbReference type="PANTHER" id="PTHR32097:SF17">
    <property type="entry name" value="CAMP-BINDING PROTEIN 1-RELATED"/>
    <property type="match status" value="1"/>
</dbReference>
<dbReference type="Gene3D" id="2.60.60.30">
    <property type="entry name" value="sav2460 like domains"/>
    <property type="match status" value="1"/>
</dbReference>
<dbReference type="Pfam" id="PF02342">
    <property type="entry name" value="TerD"/>
    <property type="match status" value="1"/>
</dbReference>
<dbReference type="EMBL" id="CP068108">
    <property type="protein sequence ID" value="QQU00146.1"/>
    <property type="molecule type" value="Genomic_DNA"/>
</dbReference>
<dbReference type="InterPro" id="IPR051324">
    <property type="entry name" value="Stress/Tellurium_Resist"/>
</dbReference>
<dbReference type="RefSeq" id="WP_002989116.1">
    <property type="nucleotide sequence ID" value="NZ_CP068108.1"/>
</dbReference>
<dbReference type="InterPro" id="IPR003325">
    <property type="entry name" value="TerD"/>
</dbReference>
<sequence length="226" mass="25235">MAINLQKGQKIDLRKESGESLTNFCIGVNWGAIETTKSGLFGIGTKKVVEDVDLDLSCVMLDASGNVVDWLYSPDYNAWLSKNNLPLGKLQSSEGALRHSGDDRQGDVGGDDGLDNEVIAVDLNRVNSTIEKIYFFINIYLAQGQNFDFAQIPFAKIRMYEGTPSRVNSVFSNFDIVTDNNFKGKRAIILAKLYKRNGEWKFDAIGDPTDDTIFVQTIDRIAKEYK</sequence>
<accession>A0A9Q6Z4K3</accession>
<dbReference type="CDD" id="cd06974">
    <property type="entry name" value="TerD_like"/>
    <property type="match status" value="1"/>
</dbReference>
<dbReference type="PANTHER" id="PTHR32097">
    <property type="entry name" value="CAMP-BINDING PROTEIN 1-RELATED"/>
    <property type="match status" value="1"/>
</dbReference>
<dbReference type="OrthoDB" id="978360at2"/>
<protein>
    <submittedName>
        <fullName evidence="3">TerD family protein</fullName>
    </submittedName>
</protein>